<dbReference type="EMBL" id="JAEQNC010000007">
    <property type="protein sequence ID" value="MBL0373216.1"/>
    <property type="molecule type" value="Genomic_DNA"/>
</dbReference>
<dbReference type="CDD" id="cd00761">
    <property type="entry name" value="Glyco_tranf_GTA_type"/>
    <property type="match status" value="1"/>
</dbReference>
<protein>
    <submittedName>
        <fullName evidence="3">Glycosyltransferase family 2 protein</fullName>
    </submittedName>
</protein>
<feature type="domain" description="Glycosyltransferase 2-like" evidence="2">
    <location>
        <begin position="11"/>
        <end position="114"/>
    </location>
</feature>
<reference evidence="3" key="1">
    <citation type="submission" date="2021-01" db="EMBL/GenBank/DDBJ databases">
        <title>Rhizobium sp. strain KVB221 16S ribosomal RNA gene Genome sequencing and assembly.</title>
        <authorList>
            <person name="Kang M."/>
        </authorList>
    </citation>
    <scope>NUCLEOTIDE SEQUENCE</scope>
    <source>
        <strain evidence="3">KVB221</strain>
    </source>
</reference>
<dbReference type="InterPro" id="IPR029044">
    <property type="entry name" value="Nucleotide-diphossugar_trans"/>
</dbReference>
<gene>
    <name evidence="3" type="ORF">JJB09_14360</name>
</gene>
<keyword evidence="4" id="KW-1185">Reference proteome</keyword>
<dbReference type="Proteomes" id="UP000633219">
    <property type="component" value="Unassembled WGS sequence"/>
</dbReference>
<sequence length="346" mass="40011">MSENTAPVDVSVIVRTKDRPVLLGRALKSLAAQTSRKFEVIIINDGGDASVVENILAGVRLPEYLLTSNDESIGRAKAFNQALRMARGEFVACLDDDDTYEPKFIENMAYWLQHEIRHDRSTAGLICRCLEVYEELQDSGGRNYLHENTGIKQVKTEVLHEYNSANTYISPYFYYVGRENFLPVQTLFRRSVLMEFGGFSEKNDVLEDRPVYNKILSTHRVAVHDEVLANHHTRVSKNGDAHSNSMHDNMSYNWGRKFAEFYTSGYYDKQQAETFQFAFVRDALLDLKWDLTSTKMRRQEFDSLWQNLWRLIRRNKLTSFVVWLVFVLSMITYSAIGTALVLYFNS</sequence>
<name>A0A936YU68_9HYPH</name>
<dbReference type="Pfam" id="PF00535">
    <property type="entry name" value="Glycos_transf_2"/>
    <property type="match status" value="1"/>
</dbReference>
<keyword evidence="1" id="KW-0812">Transmembrane</keyword>
<evidence type="ECO:0000313" key="4">
    <source>
        <dbReference type="Proteomes" id="UP000633219"/>
    </source>
</evidence>
<keyword evidence="1" id="KW-1133">Transmembrane helix</keyword>
<dbReference type="SUPFAM" id="SSF53448">
    <property type="entry name" value="Nucleotide-diphospho-sugar transferases"/>
    <property type="match status" value="1"/>
</dbReference>
<keyword evidence="1" id="KW-0472">Membrane</keyword>
<dbReference type="GO" id="GO:0016758">
    <property type="term" value="F:hexosyltransferase activity"/>
    <property type="evidence" value="ECO:0007669"/>
    <property type="project" value="UniProtKB-ARBA"/>
</dbReference>
<evidence type="ECO:0000313" key="3">
    <source>
        <dbReference type="EMBL" id="MBL0373216.1"/>
    </source>
</evidence>
<comment type="caution">
    <text evidence="3">The sequence shown here is derived from an EMBL/GenBank/DDBJ whole genome shotgun (WGS) entry which is preliminary data.</text>
</comment>
<feature type="transmembrane region" description="Helical" evidence="1">
    <location>
        <begin position="320"/>
        <end position="344"/>
    </location>
</feature>
<dbReference type="RefSeq" id="WP_201659304.1">
    <property type="nucleotide sequence ID" value="NZ_JAEQNC010000007.1"/>
</dbReference>
<evidence type="ECO:0000256" key="1">
    <source>
        <dbReference type="SAM" id="Phobius"/>
    </source>
</evidence>
<dbReference type="PANTHER" id="PTHR22916">
    <property type="entry name" value="GLYCOSYLTRANSFERASE"/>
    <property type="match status" value="1"/>
</dbReference>
<proteinExistence type="predicted"/>
<dbReference type="Gene3D" id="3.90.550.10">
    <property type="entry name" value="Spore Coat Polysaccharide Biosynthesis Protein SpsA, Chain A"/>
    <property type="match status" value="1"/>
</dbReference>
<dbReference type="PANTHER" id="PTHR22916:SF64">
    <property type="entry name" value="TRANSFERASE, PUTATIVE-RELATED"/>
    <property type="match status" value="1"/>
</dbReference>
<evidence type="ECO:0000259" key="2">
    <source>
        <dbReference type="Pfam" id="PF00535"/>
    </source>
</evidence>
<dbReference type="InterPro" id="IPR001173">
    <property type="entry name" value="Glyco_trans_2-like"/>
</dbReference>
<accession>A0A936YU68</accession>
<organism evidence="3 4">
    <name type="scientific">Rhizobium setariae</name>
    <dbReference type="NCBI Taxonomy" id="2801340"/>
    <lineage>
        <taxon>Bacteria</taxon>
        <taxon>Pseudomonadati</taxon>
        <taxon>Pseudomonadota</taxon>
        <taxon>Alphaproteobacteria</taxon>
        <taxon>Hyphomicrobiales</taxon>
        <taxon>Rhizobiaceae</taxon>
        <taxon>Rhizobium/Agrobacterium group</taxon>
        <taxon>Rhizobium</taxon>
    </lineage>
</organism>
<dbReference type="AlphaFoldDB" id="A0A936YU68"/>